<dbReference type="InterPro" id="IPR006139">
    <property type="entry name" value="D-isomer_2_OHA_DH_cat_dom"/>
</dbReference>
<dbReference type="PANTHER" id="PTHR43761:SF1">
    <property type="entry name" value="D-ISOMER SPECIFIC 2-HYDROXYACID DEHYDROGENASE CATALYTIC DOMAIN-CONTAINING PROTEIN-RELATED"/>
    <property type="match status" value="1"/>
</dbReference>
<feature type="domain" description="D-isomer specific 2-hydroxyacid dehydrogenase catalytic" evidence="5">
    <location>
        <begin position="5"/>
        <end position="310"/>
    </location>
</feature>
<evidence type="ECO:0000256" key="1">
    <source>
        <dbReference type="ARBA" id="ARBA00005854"/>
    </source>
</evidence>
<dbReference type="Pfam" id="PF00389">
    <property type="entry name" value="2-Hacid_dh"/>
    <property type="match status" value="1"/>
</dbReference>
<dbReference type="Gene3D" id="3.40.50.720">
    <property type="entry name" value="NAD(P)-binding Rossmann-like Domain"/>
    <property type="match status" value="2"/>
</dbReference>
<dbReference type="InterPro" id="IPR050418">
    <property type="entry name" value="D-iso_2-hydroxyacid_DH_PdxB"/>
</dbReference>
<dbReference type="RefSeq" id="WP_078708737.1">
    <property type="nucleotide sequence ID" value="NZ_FUXL01000007.1"/>
</dbReference>
<evidence type="ECO:0000259" key="6">
    <source>
        <dbReference type="Pfam" id="PF02826"/>
    </source>
</evidence>
<evidence type="ECO:0000256" key="4">
    <source>
        <dbReference type="RuleBase" id="RU003719"/>
    </source>
</evidence>
<reference evidence="7 8" key="1">
    <citation type="submission" date="2017-02" db="EMBL/GenBank/DDBJ databases">
        <authorList>
            <person name="Peterson S.W."/>
        </authorList>
    </citation>
    <scope>NUCLEOTIDE SEQUENCE [LARGE SCALE GENOMIC DNA]</scope>
    <source>
        <strain evidence="7 8">USBA 369</strain>
    </source>
</reference>
<name>A0A1T4RQJ9_9HYPH</name>
<dbReference type="CDD" id="cd12173">
    <property type="entry name" value="PGDH_4"/>
    <property type="match status" value="1"/>
</dbReference>
<dbReference type="SUPFAM" id="SSF51735">
    <property type="entry name" value="NAD(P)-binding Rossmann-fold domains"/>
    <property type="match status" value="1"/>
</dbReference>
<dbReference type="SUPFAM" id="SSF52283">
    <property type="entry name" value="Formate/glycerate dehydrogenase catalytic domain-like"/>
    <property type="match status" value="1"/>
</dbReference>
<dbReference type="OrthoDB" id="9793626at2"/>
<evidence type="ECO:0000259" key="5">
    <source>
        <dbReference type="Pfam" id="PF00389"/>
    </source>
</evidence>
<gene>
    <name evidence="7" type="ORF">SAMN05428963_107172</name>
</gene>
<dbReference type="InterPro" id="IPR036291">
    <property type="entry name" value="NAD(P)-bd_dom_sf"/>
</dbReference>
<organism evidence="7 8">
    <name type="scientific">Consotaella salsifontis</name>
    <dbReference type="NCBI Taxonomy" id="1365950"/>
    <lineage>
        <taxon>Bacteria</taxon>
        <taxon>Pseudomonadati</taxon>
        <taxon>Pseudomonadota</taxon>
        <taxon>Alphaproteobacteria</taxon>
        <taxon>Hyphomicrobiales</taxon>
        <taxon>Aurantimonadaceae</taxon>
        <taxon>Consotaella</taxon>
    </lineage>
</organism>
<sequence length="324" mass="34484">MPHLLVAGKLHPAGLHLLEELGRRGYTHDYVEEIAESAYAPLVHNADALIMRVQPLTAATIAKAPRLKVVSSHGVGVDLVDIPALNARGIALTIPGMANATSVAEHAMLQLLAGAKQALKADRIVREGPGAWGWRNRMESREISGKRLLILGFGRIGRTLARMAAAFEMEVRAYDPSTLKRGWPEGLVQPVTDLKEALAWADFVSIHVPRKDRPLIGSAEFAQMKPGVILATTSRGGVVCEVALAEALASGHVAAAAIDVFAEEPPRPDSPLLVSDRTILSPHSAGLTQEAGARMAVTSVQNAVDYLEGRLDPAFLVNGEALGL</sequence>
<dbReference type="GO" id="GO:0051287">
    <property type="term" value="F:NAD binding"/>
    <property type="evidence" value="ECO:0007669"/>
    <property type="project" value="InterPro"/>
</dbReference>
<dbReference type="Pfam" id="PF02826">
    <property type="entry name" value="2-Hacid_dh_C"/>
    <property type="match status" value="1"/>
</dbReference>
<dbReference type="Proteomes" id="UP000190135">
    <property type="component" value="Unassembled WGS sequence"/>
</dbReference>
<evidence type="ECO:0000256" key="3">
    <source>
        <dbReference type="ARBA" id="ARBA00023027"/>
    </source>
</evidence>
<evidence type="ECO:0000256" key="2">
    <source>
        <dbReference type="ARBA" id="ARBA00023002"/>
    </source>
</evidence>
<proteinExistence type="inferred from homology"/>
<dbReference type="STRING" id="1365950.SAMN05428963_107172"/>
<dbReference type="PANTHER" id="PTHR43761">
    <property type="entry name" value="D-ISOMER SPECIFIC 2-HYDROXYACID DEHYDROGENASE FAMILY PROTEIN (AFU_ORTHOLOGUE AFUA_1G13630)"/>
    <property type="match status" value="1"/>
</dbReference>
<accession>A0A1T4RQJ9</accession>
<keyword evidence="2 4" id="KW-0560">Oxidoreductase</keyword>
<dbReference type="EMBL" id="FUXL01000007">
    <property type="protein sequence ID" value="SKA18167.1"/>
    <property type="molecule type" value="Genomic_DNA"/>
</dbReference>
<keyword evidence="3" id="KW-0520">NAD</keyword>
<comment type="similarity">
    <text evidence="1 4">Belongs to the D-isomer specific 2-hydroxyacid dehydrogenase family.</text>
</comment>
<keyword evidence="8" id="KW-1185">Reference proteome</keyword>
<dbReference type="InterPro" id="IPR006140">
    <property type="entry name" value="D-isomer_DH_NAD-bd"/>
</dbReference>
<protein>
    <submittedName>
        <fullName evidence="7">D-3-phosphoglycerate dehydrogenase</fullName>
    </submittedName>
</protein>
<evidence type="ECO:0000313" key="7">
    <source>
        <dbReference type="EMBL" id="SKA18167.1"/>
    </source>
</evidence>
<dbReference type="AlphaFoldDB" id="A0A1T4RQJ9"/>
<dbReference type="GO" id="GO:0016616">
    <property type="term" value="F:oxidoreductase activity, acting on the CH-OH group of donors, NAD or NADP as acceptor"/>
    <property type="evidence" value="ECO:0007669"/>
    <property type="project" value="InterPro"/>
</dbReference>
<feature type="domain" description="D-isomer specific 2-hydroxyacid dehydrogenase NAD-binding" evidence="6">
    <location>
        <begin position="110"/>
        <end position="285"/>
    </location>
</feature>
<evidence type="ECO:0000313" key="8">
    <source>
        <dbReference type="Proteomes" id="UP000190135"/>
    </source>
</evidence>